<dbReference type="SFLD" id="SFLDG01129">
    <property type="entry name" value="C1.5:_HAD__Beta-PGM__Phosphata"/>
    <property type="match status" value="1"/>
</dbReference>
<dbReference type="KEGG" id="saqu:EJC51_17785"/>
<evidence type="ECO:0000313" key="2">
    <source>
        <dbReference type="Proteomes" id="UP000280197"/>
    </source>
</evidence>
<dbReference type="InterPro" id="IPR036412">
    <property type="entry name" value="HAD-like_sf"/>
</dbReference>
<dbReference type="EMBL" id="CP034463">
    <property type="protein sequence ID" value="AZP17788.1"/>
    <property type="molecule type" value="Genomic_DNA"/>
</dbReference>
<proteinExistence type="predicted"/>
<dbReference type="InterPro" id="IPR050155">
    <property type="entry name" value="HAD-like_hydrolase_sf"/>
</dbReference>
<dbReference type="Proteomes" id="UP000280197">
    <property type="component" value="Chromosome"/>
</dbReference>
<reference evidence="1 2" key="1">
    <citation type="submission" date="2018-12" db="EMBL/GenBank/DDBJ databases">
        <authorList>
            <person name="Li K."/>
        </authorList>
    </citation>
    <scope>NUCLEOTIDE SEQUENCE [LARGE SCALE GENOMIC DNA]</scope>
    <source>
        <strain evidence="2">CR22</strain>
    </source>
</reference>
<dbReference type="PANTHER" id="PTHR43434:SF1">
    <property type="entry name" value="PHOSPHOGLYCOLATE PHOSPHATASE"/>
    <property type="match status" value="1"/>
</dbReference>
<name>A0A3S9I0A3_9ACTN</name>
<dbReference type="Pfam" id="PF12710">
    <property type="entry name" value="HAD"/>
    <property type="match status" value="1"/>
</dbReference>
<dbReference type="GO" id="GO:0008967">
    <property type="term" value="F:phosphoglycolate phosphatase activity"/>
    <property type="evidence" value="ECO:0007669"/>
    <property type="project" value="TreeGrafter"/>
</dbReference>
<accession>A0A3S9I0A3</accession>
<dbReference type="RefSeq" id="WP_126271979.1">
    <property type="nucleotide sequence ID" value="NZ_CP034463.1"/>
</dbReference>
<organism evidence="1 2">
    <name type="scientific">Streptomyces aquilus</name>
    <dbReference type="NCBI Taxonomy" id="2548456"/>
    <lineage>
        <taxon>Bacteria</taxon>
        <taxon>Bacillati</taxon>
        <taxon>Actinomycetota</taxon>
        <taxon>Actinomycetes</taxon>
        <taxon>Kitasatosporales</taxon>
        <taxon>Streptomycetaceae</taxon>
        <taxon>Streptomyces</taxon>
    </lineage>
</organism>
<protein>
    <submittedName>
        <fullName evidence="1">Haloacid dehalogenase</fullName>
    </submittedName>
</protein>
<dbReference type="Gene3D" id="3.40.50.1000">
    <property type="entry name" value="HAD superfamily/HAD-like"/>
    <property type="match status" value="1"/>
</dbReference>
<dbReference type="AlphaFoldDB" id="A0A3S9I0A3"/>
<dbReference type="PANTHER" id="PTHR43434">
    <property type="entry name" value="PHOSPHOGLYCOLATE PHOSPHATASE"/>
    <property type="match status" value="1"/>
</dbReference>
<evidence type="ECO:0000313" key="1">
    <source>
        <dbReference type="EMBL" id="AZP17788.1"/>
    </source>
</evidence>
<sequence length="229" mass="24492">MQRIVLWDVDHTLVENSGVSKEIYASAFKALAGREAELPAPTDGRTDRAIMREMFIRHGLPDPDWERAQQALEEAGRCREEDLRRRGHVLPGVEDALKALAANPAICSSVLTGNISANAHVKLRAFGLDGLLDMAVGGYGEDSDDRARLVDAARARIHAAHGIPLVVPTVLIGDTPRDVRAAHDAQAHCVAVASGIHSVAELRAAGADAVVPDLTDTEGLLTLLRVVLT</sequence>
<dbReference type="Gene3D" id="1.10.150.240">
    <property type="entry name" value="Putative phosphatase, domain 2"/>
    <property type="match status" value="1"/>
</dbReference>
<dbReference type="InterPro" id="IPR023214">
    <property type="entry name" value="HAD_sf"/>
</dbReference>
<dbReference type="InterPro" id="IPR023198">
    <property type="entry name" value="PGP-like_dom2"/>
</dbReference>
<gene>
    <name evidence="1" type="ORF">EJC51_17785</name>
</gene>
<dbReference type="GO" id="GO:0006281">
    <property type="term" value="P:DNA repair"/>
    <property type="evidence" value="ECO:0007669"/>
    <property type="project" value="TreeGrafter"/>
</dbReference>
<keyword evidence="2" id="KW-1185">Reference proteome</keyword>
<dbReference type="SFLD" id="SFLDS00003">
    <property type="entry name" value="Haloacid_Dehalogenase"/>
    <property type="match status" value="1"/>
</dbReference>
<dbReference type="SUPFAM" id="SSF56784">
    <property type="entry name" value="HAD-like"/>
    <property type="match status" value="1"/>
</dbReference>